<dbReference type="AlphaFoldDB" id="A0A919XK39"/>
<name>A0A919XK39_9BACL</name>
<evidence type="ECO:0000313" key="1">
    <source>
        <dbReference type="EMBL" id="GIO31713.1"/>
    </source>
</evidence>
<proteinExistence type="predicted"/>
<accession>A0A919XK39</accession>
<sequence>MIEILEEPVGETYRSMVSLAFDVCVEFILVKRDQISLNPNAEALLNQLKPYVKKKKRQDHWPGTNLFGHYADVYYLAAPKN</sequence>
<keyword evidence="2" id="KW-1185">Reference proteome</keyword>
<dbReference type="Proteomes" id="UP000679779">
    <property type="component" value="Unassembled WGS sequence"/>
</dbReference>
<dbReference type="EMBL" id="BORQ01000003">
    <property type="protein sequence ID" value="GIO31713.1"/>
    <property type="molecule type" value="Genomic_DNA"/>
</dbReference>
<gene>
    <name evidence="1" type="ORF">J2TS6_28540</name>
</gene>
<comment type="caution">
    <text evidence="1">The sequence shown here is derived from an EMBL/GenBank/DDBJ whole genome shotgun (WGS) entry which is preliminary data.</text>
</comment>
<organism evidence="1 2">
    <name type="scientific">Paenibacillus albilobatus</name>
    <dbReference type="NCBI Taxonomy" id="2716884"/>
    <lineage>
        <taxon>Bacteria</taxon>
        <taxon>Bacillati</taxon>
        <taxon>Bacillota</taxon>
        <taxon>Bacilli</taxon>
        <taxon>Bacillales</taxon>
        <taxon>Paenibacillaceae</taxon>
        <taxon>Paenibacillus</taxon>
    </lineage>
</organism>
<reference evidence="1" key="1">
    <citation type="submission" date="2021-03" db="EMBL/GenBank/DDBJ databases">
        <title>Antimicrobial resistance genes in bacteria isolated from Japanese honey, and their potential for conferring macrolide and lincosamide resistance in the American foulbrood pathogen Paenibacillus larvae.</title>
        <authorList>
            <person name="Okamoto M."/>
            <person name="Kumagai M."/>
            <person name="Kanamori H."/>
            <person name="Takamatsu D."/>
        </authorList>
    </citation>
    <scope>NUCLEOTIDE SEQUENCE</scope>
    <source>
        <strain evidence="1">J2TS6</strain>
    </source>
</reference>
<protein>
    <submittedName>
        <fullName evidence="1">Uncharacterized protein</fullName>
    </submittedName>
</protein>
<dbReference type="RefSeq" id="WP_160042618.1">
    <property type="nucleotide sequence ID" value="NZ_BORQ01000003.1"/>
</dbReference>
<evidence type="ECO:0000313" key="2">
    <source>
        <dbReference type="Proteomes" id="UP000679779"/>
    </source>
</evidence>